<dbReference type="InterPro" id="IPR051414">
    <property type="entry name" value="Adenylate-forming_Reductase"/>
</dbReference>
<dbReference type="InterPro" id="IPR000873">
    <property type="entry name" value="AMP-dep_synth/lig_dom"/>
</dbReference>
<dbReference type="PANTHER" id="PTHR43439:SF2">
    <property type="entry name" value="ENZYME, PUTATIVE (JCVI)-RELATED"/>
    <property type="match status" value="1"/>
</dbReference>
<keyword evidence="1" id="KW-0596">Phosphopantetheine</keyword>
<dbReference type="AlphaFoldDB" id="A0A1V6U1C4"/>
<comment type="caution">
    <text evidence="5">The sequence shown here is derived from an EMBL/GenBank/DDBJ whole genome shotgun (WGS) entry which is preliminary data.</text>
</comment>
<reference evidence="6" key="1">
    <citation type="journal article" date="2017" name="Nat. Microbiol.">
        <title>Global analysis of biosynthetic gene clusters reveals vast potential of secondary metabolite production in Penicillium species.</title>
        <authorList>
            <person name="Nielsen J.C."/>
            <person name="Grijseels S."/>
            <person name="Prigent S."/>
            <person name="Ji B."/>
            <person name="Dainat J."/>
            <person name="Nielsen K.F."/>
            <person name="Frisvad J.C."/>
            <person name="Workman M."/>
            <person name="Nielsen J."/>
        </authorList>
    </citation>
    <scope>NUCLEOTIDE SEQUENCE [LARGE SCALE GENOMIC DNA]</scope>
    <source>
        <strain evidence="6">IBT 24891</strain>
    </source>
</reference>
<dbReference type="Pfam" id="PF00501">
    <property type="entry name" value="AMP-binding"/>
    <property type="match status" value="1"/>
</dbReference>
<dbReference type="Gene3D" id="1.10.1200.10">
    <property type="entry name" value="ACP-like"/>
    <property type="match status" value="1"/>
</dbReference>
<evidence type="ECO:0000259" key="4">
    <source>
        <dbReference type="PROSITE" id="PS50075"/>
    </source>
</evidence>
<keyword evidence="2" id="KW-0597">Phosphoprotein</keyword>
<protein>
    <recommendedName>
        <fullName evidence="4">Carrier domain-containing protein</fullName>
    </recommendedName>
</protein>
<dbReference type="SUPFAM" id="SSF56801">
    <property type="entry name" value="Acetyl-CoA synthetase-like"/>
    <property type="match status" value="1"/>
</dbReference>
<evidence type="ECO:0000256" key="2">
    <source>
        <dbReference type="ARBA" id="ARBA00022553"/>
    </source>
</evidence>
<keyword evidence="3" id="KW-0472">Membrane</keyword>
<evidence type="ECO:0000256" key="3">
    <source>
        <dbReference type="SAM" id="Phobius"/>
    </source>
</evidence>
<evidence type="ECO:0000256" key="1">
    <source>
        <dbReference type="ARBA" id="ARBA00022450"/>
    </source>
</evidence>
<dbReference type="Pfam" id="PF00550">
    <property type="entry name" value="PP-binding"/>
    <property type="match status" value="1"/>
</dbReference>
<keyword evidence="6" id="KW-1185">Reference proteome</keyword>
<name>A0A1V6U1C4_9EURO</name>
<dbReference type="Gene3D" id="3.40.50.12780">
    <property type="entry name" value="N-terminal domain of ligase-like"/>
    <property type="match status" value="1"/>
</dbReference>
<evidence type="ECO:0000313" key="6">
    <source>
        <dbReference type="Proteomes" id="UP000191285"/>
    </source>
</evidence>
<dbReference type="GO" id="GO:0044550">
    <property type="term" value="P:secondary metabolite biosynthetic process"/>
    <property type="evidence" value="ECO:0007669"/>
    <property type="project" value="UniProtKB-ARBA"/>
</dbReference>
<dbReference type="Proteomes" id="UP000191285">
    <property type="component" value="Unassembled WGS sequence"/>
</dbReference>
<keyword evidence="3" id="KW-1133">Transmembrane helix</keyword>
<gene>
    <name evidence="5" type="ORF">PENSTE_c001G09656</name>
</gene>
<dbReference type="PROSITE" id="PS00455">
    <property type="entry name" value="AMP_BINDING"/>
    <property type="match status" value="1"/>
</dbReference>
<dbReference type="InterPro" id="IPR036736">
    <property type="entry name" value="ACP-like_sf"/>
</dbReference>
<dbReference type="InterPro" id="IPR013120">
    <property type="entry name" value="FAR_NAD-bd"/>
</dbReference>
<feature type="transmembrane region" description="Helical" evidence="3">
    <location>
        <begin position="238"/>
        <end position="260"/>
    </location>
</feature>
<dbReference type="PROSITE" id="PS50075">
    <property type="entry name" value="CARRIER"/>
    <property type="match status" value="1"/>
</dbReference>
<dbReference type="PANTHER" id="PTHR43439">
    <property type="entry name" value="PHENYLACETATE-COENZYME A LIGASE"/>
    <property type="match status" value="1"/>
</dbReference>
<dbReference type="Pfam" id="PF23562">
    <property type="entry name" value="AMP-binding_C_3"/>
    <property type="match status" value="1"/>
</dbReference>
<proteinExistence type="predicted"/>
<dbReference type="Pfam" id="PF07993">
    <property type="entry name" value="NAD_binding_4"/>
    <property type="match status" value="1"/>
</dbReference>
<dbReference type="STRING" id="303698.A0A1V6U1C4"/>
<sequence>MTHAEGQSREADCIGERLMLNYISALAIDYPDKVAFWQVLSNNEKIEITYRHLENMINQIVSLLDTDEDRNEQRIDTYAYLSPSDLRHFLVALAVNKIGSKCLFLSPRNSYSIHEHLLKESGANTLIYDETFKDIATDLDTEGRFDTKVLPSLASLIDTRTQTTHYEYRETWSEAATKPALMLHTSGSTSMPKLVTVPHSAIGAIDAQRLISARSEDKAKCQLEVMAEAAKIYQSFPLFHVAGFELLCFFIFSGCIVILGPPYRPPSTGILRDVVRIASPDGALLPPQILNQLSEDDVLLTEVLRSIKWLCAGGGCVDQDSGDFISKRTRLFMSMGATECGSYMLYPTDYPYWNAYHFHPFNGIKWRSLDGEFMGDDAGENGPCELVFVKDEKFSDLQGPFHVFKGSQQFPTKDLFERHPDNPQYWVFKGRKDDITVLSTGEKINPLAIEEQLGKIPGVNAVQVVGHSRPYPIMLVELTSEAQSKNSQTDIIEAIAGELQAINKFSSRDAQLNAKDLVLSDSDRPFPRNTKGAVQRGLTADIYQQEIESLYQAGENRNEEGTVCGVSLDFSSKQSFTESLLEIIQQLTSSDSVEVNDDFFRYGLDSRAAQILVATIQKAQSSEEVCQNARNLISIDAIYSNPTVLQLAEALAGEPGSSSSMGSKKQDEFQRMLEKYTNQLSGLQKQSNSPRATKPEAEHILVTGSSGYVGSYLVSSLLSRRQVKQVTCIDRVTEERKAHSPPKTWSRRMSADSHCDEIVIRNLVGDLSKPFLGLEKAAYSDLLGSVTTFMHCQWPVDFNQPLSKFEPSIASIINILNFANEAHHDVHVAFLSSIATVKGWDKGTAVPEEPLEDQKYAQLGYGKSKMLASLLLREAGRVAAVRSSIFRVCQVSGPKAAMVHQKAWPLRDWFPTLLQISKSIECVPGSLGPAGHIDWVTVDDLAEAITDQLISRNRDIAELEEMTQFYHMASCSPTRYEDDLLPAILQGLGFTRSNVVSISEWARRLEKIALHQNGKYKGQEIPGLGLLGFFKHLAASENSHPLELDMSRTKERIPRLNNFGAVNGERLKTWLQQWEEETEA</sequence>
<keyword evidence="3" id="KW-0812">Transmembrane</keyword>
<accession>A0A1V6U1C4</accession>
<dbReference type="Gene3D" id="3.40.50.720">
    <property type="entry name" value="NAD(P)-binding Rossmann-like Domain"/>
    <property type="match status" value="1"/>
</dbReference>
<dbReference type="EMBL" id="MLKD01000001">
    <property type="protein sequence ID" value="OQE31643.1"/>
    <property type="molecule type" value="Genomic_DNA"/>
</dbReference>
<evidence type="ECO:0000313" key="5">
    <source>
        <dbReference type="EMBL" id="OQE31643.1"/>
    </source>
</evidence>
<dbReference type="InterPro" id="IPR009081">
    <property type="entry name" value="PP-bd_ACP"/>
</dbReference>
<dbReference type="InterPro" id="IPR042099">
    <property type="entry name" value="ANL_N_sf"/>
</dbReference>
<dbReference type="SUPFAM" id="SSF51735">
    <property type="entry name" value="NAD(P)-binding Rossmann-fold domains"/>
    <property type="match status" value="1"/>
</dbReference>
<dbReference type="InterPro" id="IPR020845">
    <property type="entry name" value="AMP-binding_CS"/>
</dbReference>
<dbReference type="OrthoDB" id="429813at2759"/>
<feature type="domain" description="Carrier" evidence="4">
    <location>
        <begin position="571"/>
        <end position="655"/>
    </location>
</feature>
<dbReference type="SUPFAM" id="SSF47336">
    <property type="entry name" value="ACP-like"/>
    <property type="match status" value="1"/>
</dbReference>
<dbReference type="InterPro" id="IPR036291">
    <property type="entry name" value="NAD(P)-bd_dom_sf"/>
</dbReference>
<organism evidence="5 6">
    <name type="scientific">Penicillium steckii</name>
    <dbReference type="NCBI Taxonomy" id="303698"/>
    <lineage>
        <taxon>Eukaryota</taxon>
        <taxon>Fungi</taxon>
        <taxon>Dikarya</taxon>
        <taxon>Ascomycota</taxon>
        <taxon>Pezizomycotina</taxon>
        <taxon>Eurotiomycetes</taxon>
        <taxon>Eurotiomycetidae</taxon>
        <taxon>Eurotiales</taxon>
        <taxon>Aspergillaceae</taxon>
        <taxon>Penicillium</taxon>
    </lineage>
</organism>